<dbReference type="Proteomes" id="UP000830395">
    <property type="component" value="Chromosome 9"/>
</dbReference>
<dbReference type="EMBL" id="CM040983">
    <property type="protein sequence ID" value="MCJ8736290.1"/>
    <property type="molecule type" value="Genomic_DNA"/>
</dbReference>
<name>A0ACC5YKZ7_9TELE</name>
<feature type="non-terminal residue" evidence="1">
    <location>
        <position position="88"/>
    </location>
</feature>
<accession>A0ACC5YKZ7</accession>
<gene>
    <name evidence="1" type="ORF">PDJAM_G00257380</name>
</gene>
<keyword evidence="2" id="KW-1185">Reference proteome</keyword>
<protein>
    <submittedName>
        <fullName evidence="1">Uncharacterized protein</fullName>
    </submittedName>
</protein>
<proteinExistence type="predicted"/>
<comment type="caution">
    <text evidence="1">The sequence shown here is derived from an EMBL/GenBank/DDBJ whole genome shotgun (WGS) entry which is preliminary data.</text>
</comment>
<sequence>MEPSRPVYRLCDMKLRRRRRDNPKQEAEYFTSAAKDKEGFDVKYINSFKGRGVFSCVHFDKGDFLLEYRGQLINKPECERRQKLYHDA</sequence>
<organism evidence="1 2">
    <name type="scientific">Pangasius djambal</name>
    <dbReference type="NCBI Taxonomy" id="1691987"/>
    <lineage>
        <taxon>Eukaryota</taxon>
        <taxon>Metazoa</taxon>
        <taxon>Chordata</taxon>
        <taxon>Craniata</taxon>
        <taxon>Vertebrata</taxon>
        <taxon>Euteleostomi</taxon>
        <taxon>Actinopterygii</taxon>
        <taxon>Neopterygii</taxon>
        <taxon>Teleostei</taxon>
        <taxon>Ostariophysi</taxon>
        <taxon>Siluriformes</taxon>
        <taxon>Pangasiidae</taxon>
        <taxon>Pangasius</taxon>
    </lineage>
</organism>
<evidence type="ECO:0000313" key="1">
    <source>
        <dbReference type="EMBL" id="MCJ8736290.1"/>
    </source>
</evidence>
<reference evidence="1" key="1">
    <citation type="submission" date="2020-02" db="EMBL/GenBank/DDBJ databases">
        <title>Genome sequencing of the panga catfish, Pangasius djambal.</title>
        <authorList>
            <person name="Wen M."/>
            <person name="Zahm M."/>
            <person name="Roques C."/>
            <person name="Cabau C."/>
            <person name="Klopp C."/>
            <person name="Donnadieu C."/>
            <person name="Jouanno E."/>
            <person name="Avarre J.-C."/>
            <person name="Campet M."/>
            <person name="Ha T."/>
            <person name="Dugue R."/>
            <person name="Lampietro C."/>
            <person name="Louis A."/>
            <person name="Herpin A."/>
            <person name="Echchiki A."/>
            <person name="Berthelot C."/>
            <person name="Parey E."/>
            <person name="Roest-Crollius H."/>
            <person name="Braasch I."/>
            <person name="Postlethwait J.H."/>
            <person name="Bobe J."/>
            <person name="Montfort J."/>
            <person name="Bouchez O."/>
            <person name="Begum T."/>
            <person name="Schartl M."/>
            <person name="Gustiano R."/>
            <person name="Guiguen Y."/>
        </authorList>
    </citation>
    <scope>NUCLEOTIDE SEQUENCE</scope>
    <source>
        <strain evidence="1">Pdj_M5554</strain>
    </source>
</reference>
<evidence type="ECO:0000313" key="2">
    <source>
        <dbReference type="Proteomes" id="UP000830395"/>
    </source>
</evidence>